<dbReference type="InterPro" id="IPR021811">
    <property type="entry name" value="DUF3389"/>
</dbReference>
<dbReference type="Pfam" id="PF11869">
    <property type="entry name" value="DUF3389"/>
    <property type="match status" value="1"/>
</dbReference>
<organism evidence="1 2">
    <name type="scientific">Shewanella salipaludis</name>
    <dbReference type="NCBI Taxonomy" id="2723052"/>
    <lineage>
        <taxon>Bacteria</taxon>
        <taxon>Pseudomonadati</taxon>
        <taxon>Pseudomonadota</taxon>
        <taxon>Gammaproteobacteria</taxon>
        <taxon>Alteromonadales</taxon>
        <taxon>Shewanellaceae</taxon>
        <taxon>Shewanella</taxon>
    </lineage>
</organism>
<evidence type="ECO:0000313" key="1">
    <source>
        <dbReference type="EMBL" id="NMH63670.1"/>
    </source>
</evidence>
<proteinExistence type="predicted"/>
<comment type="caution">
    <text evidence="1">The sequence shown here is derived from an EMBL/GenBank/DDBJ whole genome shotgun (WGS) entry which is preliminary data.</text>
</comment>
<sequence>MVLDFSQGKIIVTAFEVQVRLRASNLVLQAMAEDIQLKRQGRLLLADGGAVRWSLSLDDEAQLEQIREQLGLDYE</sequence>
<protein>
    <submittedName>
        <fullName evidence="1">DUF3389 domain-containing protein</fullName>
    </submittedName>
</protein>
<dbReference type="Proteomes" id="UP000737113">
    <property type="component" value="Unassembled WGS sequence"/>
</dbReference>
<reference evidence="1" key="1">
    <citation type="submission" date="2020-04" db="EMBL/GenBank/DDBJ databases">
        <title>Description of Shewanella salipaludis sp. nov., isolated from a salt marsh.</title>
        <authorList>
            <person name="Park S."/>
            <person name="Yoon J.-H."/>
        </authorList>
    </citation>
    <scope>NUCLEOTIDE SEQUENCE</scope>
    <source>
        <strain evidence="1">SHSM-M6</strain>
    </source>
</reference>
<gene>
    <name evidence="1" type="ORF">HC757_00525</name>
</gene>
<name>A0A972FPD7_9GAMM</name>
<evidence type="ECO:0000313" key="2">
    <source>
        <dbReference type="Proteomes" id="UP000737113"/>
    </source>
</evidence>
<keyword evidence="2" id="KW-1185">Reference proteome</keyword>
<dbReference type="RefSeq" id="WP_169562312.1">
    <property type="nucleotide sequence ID" value="NZ_JAAXYH010000001.1"/>
</dbReference>
<dbReference type="EMBL" id="JAAXYH010000001">
    <property type="protein sequence ID" value="NMH63670.1"/>
    <property type="molecule type" value="Genomic_DNA"/>
</dbReference>
<dbReference type="AlphaFoldDB" id="A0A972FPD7"/>
<accession>A0A972FPD7</accession>